<reference evidence="2 3" key="1">
    <citation type="journal article" date="2012" name="Science">
        <title>The Paleozoic origin of enzymatic lignin decomposition reconstructed from 31 fungal genomes.</title>
        <authorList>
            <person name="Floudas D."/>
            <person name="Binder M."/>
            <person name="Riley R."/>
            <person name="Barry K."/>
            <person name="Blanchette R.A."/>
            <person name="Henrissat B."/>
            <person name="Martinez A.T."/>
            <person name="Otillar R."/>
            <person name="Spatafora J.W."/>
            <person name="Yadav J.S."/>
            <person name="Aerts A."/>
            <person name="Benoit I."/>
            <person name="Boyd A."/>
            <person name="Carlson A."/>
            <person name="Copeland A."/>
            <person name="Coutinho P.M."/>
            <person name="de Vries R.P."/>
            <person name="Ferreira P."/>
            <person name="Findley K."/>
            <person name="Foster B."/>
            <person name="Gaskell J."/>
            <person name="Glotzer D."/>
            <person name="Gorecki P."/>
            <person name="Heitman J."/>
            <person name="Hesse C."/>
            <person name="Hori C."/>
            <person name="Igarashi K."/>
            <person name="Jurgens J.A."/>
            <person name="Kallen N."/>
            <person name="Kersten P."/>
            <person name="Kohler A."/>
            <person name="Kuees U."/>
            <person name="Kumar T.K.A."/>
            <person name="Kuo A."/>
            <person name="LaButti K."/>
            <person name="Larrondo L.F."/>
            <person name="Lindquist E."/>
            <person name="Ling A."/>
            <person name="Lombard V."/>
            <person name="Lucas S."/>
            <person name="Lundell T."/>
            <person name="Martin R."/>
            <person name="McLaughlin D.J."/>
            <person name="Morgenstern I."/>
            <person name="Morin E."/>
            <person name="Murat C."/>
            <person name="Nagy L.G."/>
            <person name="Nolan M."/>
            <person name="Ohm R.A."/>
            <person name="Patyshakuliyeva A."/>
            <person name="Rokas A."/>
            <person name="Ruiz-Duenas F.J."/>
            <person name="Sabat G."/>
            <person name="Salamov A."/>
            <person name="Samejima M."/>
            <person name="Schmutz J."/>
            <person name="Slot J.C."/>
            <person name="St John F."/>
            <person name="Stenlid J."/>
            <person name="Sun H."/>
            <person name="Sun S."/>
            <person name="Syed K."/>
            <person name="Tsang A."/>
            <person name="Wiebenga A."/>
            <person name="Young D."/>
            <person name="Pisabarro A."/>
            <person name="Eastwood D.C."/>
            <person name="Martin F."/>
            <person name="Cullen D."/>
            <person name="Grigoriev I.V."/>
            <person name="Hibbett D.S."/>
        </authorList>
    </citation>
    <scope>NUCLEOTIDE SEQUENCE</scope>
    <source>
        <strain evidence="3">FP-58527</strain>
    </source>
</reference>
<dbReference type="OrthoDB" id="2753872at2759"/>
<protein>
    <submittedName>
        <fullName evidence="2">Uncharacterized protein</fullName>
    </submittedName>
</protein>
<dbReference type="InParanoid" id="S8ERV5"/>
<feature type="region of interest" description="Disordered" evidence="1">
    <location>
        <begin position="75"/>
        <end position="103"/>
    </location>
</feature>
<name>S8ERV5_FOMSC</name>
<organism evidence="2 3">
    <name type="scientific">Fomitopsis schrenkii</name>
    <name type="common">Brown rot fungus</name>
    <dbReference type="NCBI Taxonomy" id="2126942"/>
    <lineage>
        <taxon>Eukaryota</taxon>
        <taxon>Fungi</taxon>
        <taxon>Dikarya</taxon>
        <taxon>Basidiomycota</taxon>
        <taxon>Agaricomycotina</taxon>
        <taxon>Agaricomycetes</taxon>
        <taxon>Polyporales</taxon>
        <taxon>Fomitopsis</taxon>
    </lineage>
</organism>
<sequence>MMRVKEEINKLHAEFKRACLGFESMAAAWDARTVGSDLSDGAKAYTKKKADMYRKLGSQCSAVFAKARKDPEEKWDYSSIIGPTDSMGDNQKIDDTATTAAQL</sequence>
<evidence type="ECO:0000313" key="2">
    <source>
        <dbReference type="EMBL" id="EPS92525.1"/>
    </source>
</evidence>
<keyword evidence="3" id="KW-1185">Reference proteome</keyword>
<gene>
    <name evidence="2" type="ORF">FOMPIDRAFT_1056784</name>
</gene>
<evidence type="ECO:0000256" key="1">
    <source>
        <dbReference type="SAM" id="MobiDB-lite"/>
    </source>
</evidence>
<dbReference type="AlphaFoldDB" id="S8ERV5"/>
<evidence type="ECO:0000313" key="3">
    <source>
        <dbReference type="Proteomes" id="UP000015241"/>
    </source>
</evidence>
<dbReference type="EMBL" id="KE504507">
    <property type="protein sequence ID" value="EPS92525.1"/>
    <property type="molecule type" value="Genomic_DNA"/>
</dbReference>
<accession>S8ERV5</accession>
<dbReference type="HOGENOM" id="CLU_2263796_0_0_1"/>
<dbReference type="Proteomes" id="UP000015241">
    <property type="component" value="Unassembled WGS sequence"/>
</dbReference>
<proteinExistence type="predicted"/>